<dbReference type="InterPro" id="IPR046357">
    <property type="entry name" value="PPIase_dom_sf"/>
</dbReference>
<feature type="domain" description="PpiC" evidence="3">
    <location>
        <begin position="233"/>
        <end position="336"/>
    </location>
</feature>
<evidence type="ECO:0000313" key="5">
    <source>
        <dbReference type="Proteomes" id="UP001597511"/>
    </source>
</evidence>
<dbReference type="EMBL" id="JBHUOZ010000002">
    <property type="protein sequence ID" value="MFD2919787.1"/>
    <property type="molecule type" value="Genomic_DNA"/>
</dbReference>
<reference evidence="5" key="1">
    <citation type="journal article" date="2019" name="Int. J. Syst. Evol. Microbiol.">
        <title>The Global Catalogue of Microorganisms (GCM) 10K type strain sequencing project: providing services to taxonomists for standard genome sequencing and annotation.</title>
        <authorList>
            <consortium name="The Broad Institute Genomics Platform"/>
            <consortium name="The Broad Institute Genome Sequencing Center for Infectious Disease"/>
            <person name="Wu L."/>
            <person name="Ma J."/>
        </authorList>
    </citation>
    <scope>NUCLEOTIDE SEQUENCE [LARGE SCALE GENOMIC DNA]</scope>
    <source>
        <strain evidence="5">KCTC 23299</strain>
    </source>
</reference>
<feature type="domain" description="Cyclic nucleotide-binding" evidence="2">
    <location>
        <begin position="138"/>
        <end position="182"/>
    </location>
</feature>
<protein>
    <submittedName>
        <fullName evidence="4">Peptidylprolyl isomerase</fullName>
    </submittedName>
</protein>
<dbReference type="InterPro" id="IPR000297">
    <property type="entry name" value="PPIase_PpiC"/>
</dbReference>
<keyword evidence="1 4" id="KW-0413">Isomerase</keyword>
<gene>
    <name evidence="4" type="ORF">ACFS6H_08725</name>
</gene>
<name>A0ABW6A6M5_9BACT</name>
<dbReference type="PROSITE" id="PS50198">
    <property type="entry name" value="PPIC_PPIASE_2"/>
    <property type="match status" value="2"/>
</dbReference>
<dbReference type="InterPro" id="IPR000595">
    <property type="entry name" value="cNMP-bd_dom"/>
</dbReference>
<comment type="caution">
    <text evidence="4">The sequence shown here is derived from an EMBL/GenBank/DDBJ whole genome shotgun (WGS) entry which is preliminary data.</text>
</comment>
<proteinExistence type="predicted"/>
<dbReference type="Pfam" id="PF00639">
    <property type="entry name" value="Rotamase"/>
    <property type="match status" value="2"/>
</dbReference>
<feature type="domain" description="PpiC" evidence="3">
    <location>
        <begin position="126"/>
        <end position="228"/>
    </location>
</feature>
<evidence type="ECO:0000259" key="2">
    <source>
        <dbReference type="PROSITE" id="PS50042"/>
    </source>
</evidence>
<evidence type="ECO:0000256" key="1">
    <source>
        <dbReference type="PROSITE-ProRule" id="PRU00278"/>
    </source>
</evidence>
<keyword evidence="5" id="KW-1185">Reference proteome</keyword>
<organism evidence="4 5">
    <name type="scientific">Terrimonas rubra</name>
    <dbReference type="NCBI Taxonomy" id="1035890"/>
    <lineage>
        <taxon>Bacteria</taxon>
        <taxon>Pseudomonadati</taxon>
        <taxon>Bacteroidota</taxon>
        <taxon>Chitinophagia</taxon>
        <taxon>Chitinophagales</taxon>
        <taxon>Chitinophagaceae</taxon>
        <taxon>Terrimonas</taxon>
    </lineage>
</organism>
<evidence type="ECO:0000259" key="3">
    <source>
        <dbReference type="PROSITE" id="PS50198"/>
    </source>
</evidence>
<keyword evidence="1" id="KW-0697">Rotamase</keyword>
<dbReference type="PROSITE" id="PS50042">
    <property type="entry name" value="CNMP_BINDING_3"/>
    <property type="match status" value="1"/>
</dbReference>
<dbReference type="SUPFAM" id="SSF54534">
    <property type="entry name" value="FKBP-like"/>
    <property type="match status" value="2"/>
</dbReference>
<dbReference type="PANTHER" id="PTHR47245">
    <property type="entry name" value="PEPTIDYLPROLYL ISOMERASE"/>
    <property type="match status" value="1"/>
</dbReference>
<dbReference type="GO" id="GO:0016853">
    <property type="term" value="F:isomerase activity"/>
    <property type="evidence" value="ECO:0007669"/>
    <property type="project" value="UniProtKB-KW"/>
</dbReference>
<dbReference type="InterPro" id="IPR050245">
    <property type="entry name" value="PrsA_foldase"/>
</dbReference>
<dbReference type="Proteomes" id="UP001597511">
    <property type="component" value="Unassembled WGS sequence"/>
</dbReference>
<dbReference type="Gene3D" id="3.10.50.40">
    <property type="match status" value="2"/>
</dbReference>
<sequence>MNFNTSLFMHTRTIFTLLLVLTGWSLQAQTLFTYGKYTATVPEFLRAFEKNNAVTAGTNKANAKKEYLDLYINSRLKIRQAYDRGYDSLPGLQNELVNLRSQVIDNYLTDQKVIDKLTSEAFSRSQKDIHAAHIFIAFNTVNGNIDTVQAYKKLQTILGQLKAGQDFGTVAATYSDDPSAKTNKGDLGFITVFTLPYNLETLIYTTPVGKYSPVYTSTAGYHIVKNIAERKALGKMKAQQILLAFPPDATAADKAAIAKTADSLYNAIRKGSDFVQLIGTFSNDYISASAGGTMPDISVGHYSPVFENVLFSLKKDGEVSKPFLTEHGWHIVKRVGAKPVPVTNTREYQEELKQKVLYDDRWKTSRNHIYTAVEQKGNYVKAKYNTTALWEYSDSALYLKPAGVSNWDIHGSTALFSINGKVYTAQDWINYAQAYRNQASQGAAAYTALLQDYTKQSMYNYYREHLEDFNPDFKAQMEEFTEGNLFFEIMQQEVWNKSQNDTTKLLELYNSNPAKYNWGKSADAVVFFCNDAATAKALYAQIKANPAKWRTYVNAVNEKVVADSARYELDQIPGFKTGVKEKSLSPLSTNSQDNSTTFSYVFKVYNTPTPRSFNEARGLVISDYQNQLEAAWLKELKEIYPVKVNEAEWNKIK</sequence>
<accession>A0ABW6A6M5</accession>
<dbReference type="RefSeq" id="WP_386097363.1">
    <property type="nucleotide sequence ID" value="NZ_JBHUOZ010000002.1"/>
</dbReference>
<dbReference type="PANTHER" id="PTHR47245:SF2">
    <property type="entry name" value="PEPTIDYL-PROLYL CIS-TRANS ISOMERASE HP_0175-RELATED"/>
    <property type="match status" value="1"/>
</dbReference>
<evidence type="ECO:0000313" key="4">
    <source>
        <dbReference type="EMBL" id="MFD2919787.1"/>
    </source>
</evidence>